<organism evidence="5 6">
    <name type="scientific">Sander lucioperca</name>
    <name type="common">Pike-perch</name>
    <name type="synonym">Perca lucioperca</name>
    <dbReference type="NCBI Taxonomy" id="283035"/>
    <lineage>
        <taxon>Eukaryota</taxon>
        <taxon>Metazoa</taxon>
        <taxon>Chordata</taxon>
        <taxon>Craniata</taxon>
        <taxon>Vertebrata</taxon>
        <taxon>Euteleostomi</taxon>
        <taxon>Actinopterygii</taxon>
        <taxon>Neopterygii</taxon>
        <taxon>Teleostei</taxon>
        <taxon>Neoteleostei</taxon>
        <taxon>Acanthomorphata</taxon>
        <taxon>Eupercaria</taxon>
        <taxon>Perciformes</taxon>
        <taxon>Percoidei</taxon>
        <taxon>Percidae</taxon>
        <taxon>Luciopercinae</taxon>
        <taxon>Sander</taxon>
    </lineage>
</organism>
<dbReference type="AlphaFoldDB" id="A0A8C9Z758"/>
<reference evidence="5" key="1">
    <citation type="submission" date="2025-08" db="UniProtKB">
        <authorList>
            <consortium name="Ensembl"/>
        </authorList>
    </citation>
    <scope>IDENTIFICATION</scope>
</reference>
<sequence length="284" mass="32167">MNCCKKKKMSGTHPEPTEPKLKIMLIGLTGVGKTSVMNTLLGIKDQKQGPSPSSQTTECKMATVQRGDQELVIIDTPGVLNNKKSEEEVKKDIAESIADAALDGGPHVFLLVMRSDSLSEEEKEAVEIIQKIFGDEFKDYTLVLFTRGHEYVPTREEVEKFEFLKKFIHGDDSFHSFENNECENVKGEEKEKQVSDLVEKINKMVAKNRKQNRPRYTSKMLRKAQEIQKQIEKKMEKSEPNGTKADILSKMAEEIFTGVLDGQWVSLVNNVFEIVEKKAKAKRA</sequence>
<accession>A0A8C9Z758</accession>
<dbReference type="PROSITE" id="PS51720">
    <property type="entry name" value="G_AIG1"/>
    <property type="match status" value="1"/>
</dbReference>
<dbReference type="InterPro" id="IPR045058">
    <property type="entry name" value="GIMA/IAN/Toc"/>
</dbReference>
<dbReference type="PANTHER" id="PTHR10903:SF184">
    <property type="entry name" value="GTP-BINDING PROTEIN A"/>
    <property type="match status" value="1"/>
</dbReference>
<dbReference type="SUPFAM" id="SSF52540">
    <property type="entry name" value="P-loop containing nucleoside triphosphate hydrolases"/>
    <property type="match status" value="1"/>
</dbReference>
<reference evidence="5" key="2">
    <citation type="submission" date="2025-09" db="UniProtKB">
        <authorList>
            <consortium name="Ensembl"/>
        </authorList>
    </citation>
    <scope>IDENTIFICATION</scope>
</reference>
<dbReference type="Ensembl" id="ENSSLUT00000036862.1">
    <property type="protein sequence ID" value="ENSSLUP00000035754.1"/>
    <property type="gene ID" value="ENSSLUG00000015965.1"/>
</dbReference>
<evidence type="ECO:0000256" key="2">
    <source>
        <dbReference type="ARBA" id="ARBA00022741"/>
    </source>
</evidence>
<feature type="domain" description="AIG1-type G" evidence="4">
    <location>
        <begin position="18"/>
        <end position="225"/>
    </location>
</feature>
<dbReference type="PANTHER" id="PTHR10903">
    <property type="entry name" value="GTPASE, IMAP FAMILY MEMBER-RELATED"/>
    <property type="match status" value="1"/>
</dbReference>
<evidence type="ECO:0000313" key="5">
    <source>
        <dbReference type="Ensembl" id="ENSSLUP00000035754.1"/>
    </source>
</evidence>
<dbReference type="InterPro" id="IPR006703">
    <property type="entry name" value="G_AIG1"/>
</dbReference>
<name>A0A8C9Z758_SANLU</name>
<keyword evidence="3" id="KW-0342">GTP-binding</keyword>
<keyword evidence="6" id="KW-1185">Reference proteome</keyword>
<dbReference type="OrthoDB" id="8954335at2759"/>
<dbReference type="RefSeq" id="XP_031153033.1">
    <property type="nucleotide sequence ID" value="XM_031297173.2"/>
</dbReference>
<evidence type="ECO:0000259" key="4">
    <source>
        <dbReference type="PROSITE" id="PS51720"/>
    </source>
</evidence>
<comment type="similarity">
    <text evidence="1">Belongs to the TRAFAC class TrmE-Era-EngA-EngB-Septin-like GTPase superfamily. AIG1/Toc34/Toc159-like paraseptin GTPase family. IAN subfamily.</text>
</comment>
<protein>
    <submittedName>
        <fullName evidence="5">GTPase IMAP family member 4-like</fullName>
    </submittedName>
</protein>
<gene>
    <name evidence="5" type="primary">LOC116048196</name>
</gene>
<dbReference type="GeneTree" id="ENSGT01120000271858"/>
<dbReference type="GO" id="GO:0005525">
    <property type="term" value="F:GTP binding"/>
    <property type="evidence" value="ECO:0007669"/>
    <property type="project" value="UniProtKB-KW"/>
</dbReference>
<dbReference type="InterPro" id="IPR027417">
    <property type="entry name" value="P-loop_NTPase"/>
</dbReference>
<dbReference type="Proteomes" id="UP000694568">
    <property type="component" value="Unplaced"/>
</dbReference>
<dbReference type="KEGG" id="sluc:116048196"/>
<keyword evidence="2" id="KW-0547">Nucleotide-binding</keyword>
<evidence type="ECO:0000256" key="1">
    <source>
        <dbReference type="ARBA" id="ARBA00008535"/>
    </source>
</evidence>
<dbReference type="GeneID" id="116048196"/>
<evidence type="ECO:0000256" key="3">
    <source>
        <dbReference type="ARBA" id="ARBA00023134"/>
    </source>
</evidence>
<dbReference type="Gene3D" id="3.40.50.300">
    <property type="entry name" value="P-loop containing nucleotide triphosphate hydrolases"/>
    <property type="match status" value="1"/>
</dbReference>
<dbReference type="Pfam" id="PF04548">
    <property type="entry name" value="AIG1"/>
    <property type="match status" value="1"/>
</dbReference>
<proteinExistence type="inferred from homology"/>
<evidence type="ECO:0000313" key="6">
    <source>
        <dbReference type="Proteomes" id="UP000694568"/>
    </source>
</evidence>